<protein>
    <recommendedName>
        <fullName evidence="8">Acetylornithine aminotransferase</fullName>
    </recommendedName>
</protein>
<dbReference type="PIRSF" id="PIRSF000521">
    <property type="entry name" value="Transaminase_4ab_Lys_Orn"/>
    <property type="match status" value="1"/>
</dbReference>
<reference evidence="6 7" key="1">
    <citation type="journal article" date="2016" name="Nat. Commun.">
        <title>Thousands of microbial genomes shed light on interconnected biogeochemical processes in an aquifer system.</title>
        <authorList>
            <person name="Anantharaman K."/>
            <person name="Brown C.T."/>
            <person name="Hug L.A."/>
            <person name="Sharon I."/>
            <person name="Castelle C.J."/>
            <person name="Probst A.J."/>
            <person name="Thomas B.C."/>
            <person name="Singh A."/>
            <person name="Wilkins M.J."/>
            <person name="Karaoz U."/>
            <person name="Brodie E.L."/>
            <person name="Williams K.H."/>
            <person name="Hubbard S.S."/>
            <person name="Banfield J.F."/>
        </authorList>
    </citation>
    <scope>NUCLEOTIDE SEQUENCE [LARGE SCALE GENOMIC DNA]</scope>
</reference>
<comment type="similarity">
    <text evidence="5">Belongs to the class-III pyridoxal-phosphate-dependent aminotransferase family.</text>
</comment>
<dbReference type="PANTHER" id="PTHR11986">
    <property type="entry name" value="AMINOTRANSFERASE CLASS III"/>
    <property type="match status" value="1"/>
</dbReference>
<comment type="caution">
    <text evidence="6">The sequence shown here is derived from an EMBL/GenBank/DDBJ whole genome shotgun (WGS) entry which is preliminary data.</text>
</comment>
<dbReference type="SUPFAM" id="SSF53383">
    <property type="entry name" value="PLP-dependent transferases"/>
    <property type="match status" value="1"/>
</dbReference>
<dbReference type="InterPro" id="IPR050103">
    <property type="entry name" value="Class-III_PLP-dep_AT"/>
</dbReference>
<dbReference type="PROSITE" id="PS00600">
    <property type="entry name" value="AA_TRANSFER_CLASS_3"/>
    <property type="match status" value="1"/>
</dbReference>
<dbReference type="CDD" id="cd00610">
    <property type="entry name" value="OAT_like"/>
    <property type="match status" value="1"/>
</dbReference>
<keyword evidence="4 5" id="KW-0663">Pyridoxal phosphate</keyword>
<evidence type="ECO:0008006" key="8">
    <source>
        <dbReference type="Google" id="ProtNLM"/>
    </source>
</evidence>
<evidence type="ECO:0000256" key="4">
    <source>
        <dbReference type="ARBA" id="ARBA00022898"/>
    </source>
</evidence>
<dbReference type="Gene3D" id="3.90.1150.10">
    <property type="entry name" value="Aspartate Aminotransferase, domain 1"/>
    <property type="match status" value="1"/>
</dbReference>
<proteinExistence type="inferred from homology"/>
<dbReference type="Pfam" id="PF00202">
    <property type="entry name" value="Aminotran_3"/>
    <property type="match status" value="1"/>
</dbReference>
<dbReference type="STRING" id="1802061.A3A93_06590"/>
<dbReference type="InterPro" id="IPR015422">
    <property type="entry name" value="PyrdxlP-dep_Trfase_small"/>
</dbReference>
<evidence type="ECO:0000313" key="7">
    <source>
        <dbReference type="Proteomes" id="UP000177141"/>
    </source>
</evidence>
<comment type="cofactor">
    <cofactor evidence="1">
        <name>pyridoxal 5'-phosphate</name>
        <dbReference type="ChEBI" id="CHEBI:597326"/>
    </cofactor>
</comment>
<evidence type="ECO:0000256" key="3">
    <source>
        <dbReference type="ARBA" id="ARBA00022679"/>
    </source>
</evidence>
<dbReference type="InterPro" id="IPR005814">
    <property type="entry name" value="Aminotrans_3"/>
</dbReference>
<dbReference type="AlphaFoldDB" id="A0A1F7IXP4"/>
<dbReference type="FunFam" id="3.40.640.10:FF:000004">
    <property type="entry name" value="Acetylornithine aminotransferase"/>
    <property type="match status" value="1"/>
</dbReference>
<evidence type="ECO:0000256" key="5">
    <source>
        <dbReference type="RuleBase" id="RU003560"/>
    </source>
</evidence>
<dbReference type="InterPro" id="IPR015424">
    <property type="entry name" value="PyrdxlP-dep_Trfase"/>
</dbReference>
<dbReference type="EMBL" id="MGAL01000023">
    <property type="protein sequence ID" value="OGK48113.1"/>
    <property type="molecule type" value="Genomic_DNA"/>
</dbReference>
<dbReference type="PANTHER" id="PTHR11986:SF79">
    <property type="entry name" value="ACETYLORNITHINE AMINOTRANSFERASE, MITOCHONDRIAL"/>
    <property type="match status" value="1"/>
</dbReference>
<dbReference type="GO" id="GO:0030170">
    <property type="term" value="F:pyridoxal phosphate binding"/>
    <property type="evidence" value="ECO:0007669"/>
    <property type="project" value="InterPro"/>
</dbReference>
<dbReference type="GO" id="GO:0042802">
    <property type="term" value="F:identical protein binding"/>
    <property type="evidence" value="ECO:0007669"/>
    <property type="project" value="TreeGrafter"/>
</dbReference>
<keyword evidence="3" id="KW-0808">Transferase</keyword>
<organism evidence="6 7">
    <name type="scientific">Candidatus Roizmanbacteria bacterium RIFCSPLOWO2_01_FULL_38_12</name>
    <dbReference type="NCBI Taxonomy" id="1802061"/>
    <lineage>
        <taxon>Bacteria</taxon>
        <taxon>Candidatus Roizmaniibacteriota</taxon>
    </lineage>
</organism>
<keyword evidence="2" id="KW-0032">Aminotransferase</keyword>
<dbReference type="InterPro" id="IPR015421">
    <property type="entry name" value="PyrdxlP-dep_Trfase_major"/>
</dbReference>
<dbReference type="InterPro" id="IPR049704">
    <property type="entry name" value="Aminotrans_3_PPA_site"/>
</dbReference>
<sequence>MKNYLFLQQQFVVNTYVNRGLNLVRGEGMYLYDEKGNKYLDLMSNYGVNIFGHNNPNITKSLIEQFSRLPVLHGSFANDMRAESAFQLVKKCGGGLSQVYFSNSGAEAVEAALKFAVLATGKKKFIACKHSYHGKTLGALSATHGDKYKKMFSPLLWNFKFIEHGEIEALEKNISKDVAAFIVEPIQGEGGIFTPPINYLRKVRKVCDKHGILLILDEIQTGCGRTGTFLASQSSEVDYDIVCLGKGLAGGIPVGATLVSKKIATQIPKQIHTSTFGGNPLAAAGIIATLEFLNENTLNHVKKIGSYFIDQLRTIQSDQIVEVRGAGLMIGLAVKDRNSLLKELQKNHILAIPAGDDVVRFLPPFIVEKKHVDEVIKVLKRVI</sequence>
<accession>A0A1F7IXP4</accession>
<evidence type="ECO:0000256" key="1">
    <source>
        <dbReference type="ARBA" id="ARBA00001933"/>
    </source>
</evidence>
<name>A0A1F7IXP4_9BACT</name>
<evidence type="ECO:0000313" key="6">
    <source>
        <dbReference type="EMBL" id="OGK48113.1"/>
    </source>
</evidence>
<gene>
    <name evidence="6" type="ORF">A3A93_06590</name>
</gene>
<dbReference type="Proteomes" id="UP000177141">
    <property type="component" value="Unassembled WGS sequence"/>
</dbReference>
<dbReference type="GO" id="GO:0008483">
    <property type="term" value="F:transaminase activity"/>
    <property type="evidence" value="ECO:0007669"/>
    <property type="project" value="UniProtKB-KW"/>
</dbReference>
<evidence type="ECO:0000256" key="2">
    <source>
        <dbReference type="ARBA" id="ARBA00022576"/>
    </source>
</evidence>
<dbReference type="Gene3D" id="3.40.640.10">
    <property type="entry name" value="Type I PLP-dependent aspartate aminotransferase-like (Major domain)"/>
    <property type="match status" value="1"/>
</dbReference>